<gene>
    <name evidence="1" type="ORF">IEZ26_20480</name>
</gene>
<accession>A0ABR8NFV6</accession>
<organism evidence="1 2">
    <name type="scientific">Nocardioides cavernae</name>
    <dbReference type="NCBI Taxonomy" id="1921566"/>
    <lineage>
        <taxon>Bacteria</taxon>
        <taxon>Bacillati</taxon>
        <taxon>Actinomycetota</taxon>
        <taxon>Actinomycetes</taxon>
        <taxon>Propionibacteriales</taxon>
        <taxon>Nocardioidaceae</taxon>
        <taxon>Nocardioides</taxon>
    </lineage>
</organism>
<keyword evidence="2" id="KW-1185">Reference proteome</keyword>
<dbReference type="Proteomes" id="UP000618818">
    <property type="component" value="Unassembled WGS sequence"/>
</dbReference>
<dbReference type="EMBL" id="JACXYZ010000004">
    <property type="protein sequence ID" value="MBD3927009.1"/>
    <property type="molecule type" value="Genomic_DNA"/>
</dbReference>
<proteinExistence type="predicted"/>
<protein>
    <submittedName>
        <fullName evidence="1">Uncharacterized protein</fullName>
    </submittedName>
</protein>
<dbReference type="RefSeq" id="WP_191196858.1">
    <property type="nucleotide sequence ID" value="NZ_JACXYZ010000004.1"/>
</dbReference>
<reference evidence="1 2" key="1">
    <citation type="submission" date="2020-09" db="EMBL/GenBank/DDBJ databases">
        <title>novel species in genus Nocardioides.</title>
        <authorList>
            <person name="Zhang G."/>
        </authorList>
    </citation>
    <scope>NUCLEOTIDE SEQUENCE [LARGE SCALE GENOMIC DNA]</scope>
    <source>
        <strain evidence="1 2">KCTC 39551</strain>
    </source>
</reference>
<sequence length="111" mass="12347">MARTVRSALRTRTRLLLAALVCVQVAVPLWATVEGVPHKFGFHMFTGYEAFGVDVSDRSGEKVVVDLRDWIVVAREDIDWAPRLAPAICATVPDAATVTVRQWGEHRTRSC</sequence>
<evidence type="ECO:0000313" key="2">
    <source>
        <dbReference type="Proteomes" id="UP000618818"/>
    </source>
</evidence>
<comment type="caution">
    <text evidence="1">The sequence shown here is derived from an EMBL/GenBank/DDBJ whole genome shotgun (WGS) entry which is preliminary data.</text>
</comment>
<evidence type="ECO:0000313" key="1">
    <source>
        <dbReference type="EMBL" id="MBD3927009.1"/>
    </source>
</evidence>
<name>A0ABR8NFV6_9ACTN</name>